<keyword evidence="2" id="KW-0031">Aminopeptidase</keyword>
<sequence length="490" mass="52395">MLRVLAGINRNLVIPETSVLFVGKRLLLQNLDPAFALAKLGGLQNGVEMWKQAVQVAFEEGCSPIYLNQAKVIAVTEKVSRTNAPSNSQAIFSAVKKNAPTNARSLSIVLVAEYQDVIASVAAIARSFPLFNLKSKPSPLEEINVEVVVVDGELAAADVDYLNSLTKSIRETGRLIDMPANILTTDALVEEALKVGTELPCVEHTLIRGEDLLEQGFGGIYHVGKAGPTPPAFLVLSHKPPGSNHTYALVGKGIVYDTGGMQIKGKTAMPNMKRDMGGAAGLLHAFATLVRAGFKQNLHVLMCIAENNISPAANKPDDIIRMLSGKTVEINNTDAEGRLVLGDGVFYAKHTLGAQTIIDMATLTGAQTYVSGQVHAAVLTNLEQSEQEVEAAGRRSGDMAKSMLFAPDLHFRDLKSPVADMRNHYFGTMQGPPSALGGLFIGAHIDFGEDLNWIHLDIAAPAECEDRATGYGPSLLSVLLGKETSVPILQ</sequence>
<organism evidence="6 7">
    <name type="scientific">Mesorhabditis spiculigera</name>
    <dbReference type="NCBI Taxonomy" id="96644"/>
    <lineage>
        <taxon>Eukaryota</taxon>
        <taxon>Metazoa</taxon>
        <taxon>Ecdysozoa</taxon>
        <taxon>Nematoda</taxon>
        <taxon>Chromadorea</taxon>
        <taxon>Rhabditida</taxon>
        <taxon>Rhabditina</taxon>
        <taxon>Rhabditomorpha</taxon>
        <taxon>Rhabditoidea</taxon>
        <taxon>Rhabditidae</taxon>
        <taxon>Mesorhabditinae</taxon>
        <taxon>Mesorhabditis</taxon>
    </lineage>
</organism>
<dbReference type="GO" id="GO:0005737">
    <property type="term" value="C:cytoplasm"/>
    <property type="evidence" value="ECO:0007669"/>
    <property type="project" value="InterPro"/>
</dbReference>
<protein>
    <recommendedName>
        <fullName evidence="5">Cytosol aminopeptidase domain-containing protein</fullName>
    </recommendedName>
</protein>
<dbReference type="EMBL" id="CATQJA010002710">
    <property type="protein sequence ID" value="CAJ0587579.1"/>
    <property type="molecule type" value="Genomic_DNA"/>
</dbReference>
<keyword evidence="4" id="KW-0378">Hydrolase</keyword>
<dbReference type="Pfam" id="PF18295">
    <property type="entry name" value="Pdase_M17_N2"/>
    <property type="match status" value="1"/>
</dbReference>
<evidence type="ECO:0000313" key="7">
    <source>
        <dbReference type="Proteomes" id="UP001177023"/>
    </source>
</evidence>
<evidence type="ECO:0000313" key="6">
    <source>
        <dbReference type="EMBL" id="CAJ0587579.1"/>
    </source>
</evidence>
<dbReference type="InterPro" id="IPR000819">
    <property type="entry name" value="Peptidase_M17_C"/>
</dbReference>
<dbReference type="AlphaFoldDB" id="A0AA36DIU7"/>
<dbReference type="Pfam" id="PF00883">
    <property type="entry name" value="Peptidase_M17"/>
    <property type="match status" value="1"/>
</dbReference>
<dbReference type="PRINTS" id="PR00481">
    <property type="entry name" value="LAMNOPPTDASE"/>
</dbReference>
<dbReference type="Gene3D" id="3.40.50.10590">
    <property type="entry name" value="Zn-dependent exopeptidases"/>
    <property type="match status" value="1"/>
</dbReference>
<accession>A0AA36DIU7</accession>
<dbReference type="GO" id="GO:0070006">
    <property type="term" value="F:metalloaminopeptidase activity"/>
    <property type="evidence" value="ECO:0007669"/>
    <property type="project" value="InterPro"/>
</dbReference>
<dbReference type="SUPFAM" id="SSF53187">
    <property type="entry name" value="Zn-dependent exopeptidases"/>
    <property type="match status" value="1"/>
</dbReference>
<dbReference type="Gene3D" id="3.40.630.10">
    <property type="entry name" value="Zn peptidases"/>
    <property type="match status" value="1"/>
</dbReference>
<evidence type="ECO:0000259" key="5">
    <source>
        <dbReference type="PROSITE" id="PS00631"/>
    </source>
</evidence>
<dbReference type="GO" id="GO:0030145">
    <property type="term" value="F:manganese ion binding"/>
    <property type="evidence" value="ECO:0007669"/>
    <property type="project" value="InterPro"/>
</dbReference>
<dbReference type="Proteomes" id="UP001177023">
    <property type="component" value="Unassembled WGS sequence"/>
</dbReference>
<name>A0AA36DIU7_9BILA</name>
<feature type="non-terminal residue" evidence="6">
    <location>
        <position position="1"/>
    </location>
</feature>
<evidence type="ECO:0000256" key="1">
    <source>
        <dbReference type="ARBA" id="ARBA00009528"/>
    </source>
</evidence>
<dbReference type="PANTHER" id="PTHR11963:SF4">
    <property type="entry name" value="AMINOPEPTIDASE NPEPL1-RELATED"/>
    <property type="match status" value="1"/>
</dbReference>
<reference evidence="6" key="1">
    <citation type="submission" date="2023-06" db="EMBL/GenBank/DDBJ databases">
        <authorList>
            <person name="Delattre M."/>
        </authorList>
    </citation>
    <scope>NUCLEOTIDE SEQUENCE</scope>
    <source>
        <strain evidence="6">AF72</strain>
    </source>
</reference>
<keyword evidence="7" id="KW-1185">Reference proteome</keyword>
<dbReference type="PANTHER" id="PTHR11963">
    <property type="entry name" value="LEUCINE AMINOPEPTIDASE-RELATED"/>
    <property type="match status" value="1"/>
</dbReference>
<keyword evidence="3" id="KW-0645">Protease</keyword>
<dbReference type="PROSITE" id="PS00631">
    <property type="entry name" value="CYTOSOL_AP"/>
    <property type="match status" value="1"/>
</dbReference>
<evidence type="ECO:0000256" key="3">
    <source>
        <dbReference type="ARBA" id="ARBA00022670"/>
    </source>
</evidence>
<comment type="similarity">
    <text evidence="1">Belongs to the peptidase M17 family.</text>
</comment>
<dbReference type="CDD" id="cd00433">
    <property type="entry name" value="Peptidase_M17"/>
    <property type="match status" value="1"/>
</dbReference>
<dbReference type="GO" id="GO:0006508">
    <property type="term" value="P:proteolysis"/>
    <property type="evidence" value="ECO:0007669"/>
    <property type="project" value="UniProtKB-KW"/>
</dbReference>
<proteinExistence type="inferred from homology"/>
<dbReference type="InterPro" id="IPR011356">
    <property type="entry name" value="Leucine_aapep/pepB"/>
</dbReference>
<gene>
    <name evidence="6" type="ORF">MSPICULIGERA_LOCUS25538</name>
</gene>
<feature type="domain" description="Cytosol aminopeptidase" evidence="5">
    <location>
        <begin position="332"/>
        <end position="339"/>
    </location>
</feature>
<evidence type="ECO:0000256" key="2">
    <source>
        <dbReference type="ARBA" id="ARBA00022438"/>
    </source>
</evidence>
<evidence type="ECO:0000256" key="4">
    <source>
        <dbReference type="ARBA" id="ARBA00022801"/>
    </source>
</evidence>
<comment type="caution">
    <text evidence="6">The sequence shown here is derived from an EMBL/GenBank/DDBJ whole genome shotgun (WGS) entry which is preliminary data.</text>
</comment>
<dbReference type="InterPro" id="IPR041417">
    <property type="entry name" value="NPEPL1_N"/>
</dbReference>